<name>A0A6A4SL65_SCOMX</name>
<proteinExistence type="predicted"/>
<dbReference type="EMBL" id="VEVO01000013">
    <property type="protein sequence ID" value="KAF0032600.1"/>
    <property type="molecule type" value="Genomic_DNA"/>
</dbReference>
<gene>
    <name evidence="1" type="ORF">F2P81_014890</name>
</gene>
<dbReference type="Proteomes" id="UP000438429">
    <property type="component" value="Unassembled WGS sequence"/>
</dbReference>
<evidence type="ECO:0000313" key="2">
    <source>
        <dbReference type="Proteomes" id="UP000438429"/>
    </source>
</evidence>
<evidence type="ECO:0000313" key="1">
    <source>
        <dbReference type="EMBL" id="KAF0032600.1"/>
    </source>
</evidence>
<sequence>MHSHLCSYFTWHTQRAAVSRLISGHRSLAVCSSFHSKAGQYLDSLRVVEENRIELFRFSNLRTGRENAGAEDVNMCGGRCILNILIDTIDNTSATARCIISSQITC</sequence>
<reference evidence="1 2" key="1">
    <citation type="submission" date="2019-06" db="EMBL/GenBank/DDBJ databases">
        <title>Draft genomes of female and male turbot (Scophthalmus maximus).</title>
        <authorList>
            <person name="Xu H."/>
            <person name="Xu X.-W."/>
            <person name="Shao C."/>
            <person name="Chen S."/>
        </authorList>
    </citation>
    <scope>NUCLEOTIDE SEQUENCE [LARGE SCALE GENOMIC DNA]</scope>
    <source>
        <strain evidence="1">Ysfricsl-2016a</strain>
        <tissue evidence="1">Blood</tissue>
    </source>
</reference>
<protein>
    <submittedName>
        <fullName evidence="1">Uncharacterized protein</fullName>
    </submittedName>
</protein>
<organism evidence="1 2">
    <name type="scientific">Scophthalmus maximus</name>
    <name type="common">Turbot</name>
    <name type="synonym">Psetta maxima</name>
    <dbReference type="NCBI Taxonomy" id="52904"/>
    <lineage>
        <taxon>Eukaryota</taxon>
        <taxon>Metazoa</taxon>
        <taxon>Chordata</taxon>
        <taxon>Craniata</taxon>
        <taxon>Vertebrata</taxon>
        <taxon>Euteleostomi</taxon>
        <taxon>Actinopterygii</taxon>
        <taxon>Neopterygii</taxon>
        <taxon>Teleostei</taxon>
        <taxon>Neoteleostei</taxon>
        <taxon>Acanthomorphata</taxon>
        <taxon>Carangaria</taxon>
        <taxon>Pleuronectiformes</taxon>
        <taxon>Pleuronectoidei</taxon>
        <taxon>Scophthalmidae</taxon>
        <taxon>Scophthalmus</taxon>
    </lineage>
</organism>
<dbReference type="AlphaFoldDB" id="A0A6A4SL65"/>
<accession>A0A6A4SL65</accession>
<comment type="caution">
    <text evidence="1">The sequence shown here is derived from an EMBL/GenBank/DDBJ whole genome shotgun (WGS) entry which is preliminary data.</text>
</comment>